<reference evidence="10 11" key="1">
    <citation type="journal article" date="2016" name="Nat. Commun.">
        <title>Thousands of microbial genomes shed light on interconnected biogeochemical processes in an aquifer system.</title>
        <authorList>
            <person name="Anantharaman K."/>
            <person name="Brown C.T."/>
            <person name="Hug L.A."/>
            <person name="Sharon I."/>
            <person name="Castelle C.J."/>
            <person name="Probst A.J."/>
            <person name="Thomas B.C."/>
            <person name="Singh A."/>
            <person name="Wilkins M.J."/>
            <person name="Karaoz U."/>
            <person name="Brodie E.L."/>
            <person name="Williams K.H."/>
            <person name="Hubbard S.S."/>
            <person name="Banfield J.F."/>
        </authorList>
    </citation>
    <scope>NUCLEOTIDE SEQUENCE [LARGE SCALE GENOMIC DNA]</scope>
</reference>
<keyword evidence="4" id="KW-0808">Transferase</keyword>
<dbReference type="AlphaFoldDB" id="A0A1F5FZI2"/>
<dbReference type="Pfam" id="PF13231">
    <property type="entry name" value="PMT_2"/>
    <property type="match status" value="1"/>
</dbReference>
<dbReference type="GO" id="GO:0009103">
    <property type="term" value="P:lipopolysaccharide biosynthetic process"/>
    <property type="evidence" value="ECO:0007669"/>
    <property type="project" value="UniProtKB-ARBA"/>
</dbReference>
<protein>
    <recommendedName>
        <fullName evidence="9">Glycosyltransferase RgtA/B/C/D-like domain-containing protein</fullName>
    </recommendedName>
</protein>
<keyword evidence="5 8" id="KW-0812">Transmembrane</keyword>
<evidence type="ECO:0000256" key="6">
    <source>
        <dbReference type="ARBA" id="ARBA00022989"/>
    </source>
</evidence>
<proteinExistence type="predicted"/>
<evidence type="ECO:0000256" key="1">
    <source>
        <dbReference type="ARBA" id="ARBA00004651"/>
    </source>
</evidence>
<dbReference type="GO" id="GO:0016763">
    <property type="term" value="F:pentosyltransferase activity"/>
    <property type="evidence" value="ECO:0007669"/>
    <property type="project" value="TreeGrafter"/>
</dbReference>
<dbReference type="PANTHER" id="PTHR33908">
    <property type="entry name" value="MANNOSYLTRANSFERASE YKCB-RELATED"/>
    <property type="match status" value="1"/>
</dbReference>
<feature type="transmembrane region" description="Helical" evidence="8">
    <location>
        <begin position="351"/>
        <end position="370"/>
    </location>
</feature>
<gene>
    <name evidence="10" type="ORF">A2696_00565</name>
</gene>
<feature type="transmembrane region" description="Helical" evidence="8">
    <location>
        <begin position="166"/>
        <end position="195"/>
    </location>
</feature>
<evidence type="ECO:0000256" key="3">
    <source>
        <dbReference type="ARBA" id="ARBA00022676"/>
    </source>
</evidence>
<organism evidence="10 11">
    <name type="scientific">Candidatus Curtissbacteria bacterium RIFCSPHIGHO2_01_FULL_41_13</name>
    <dbReference type="NCBI Taxonomy" id="1797745"/>
    <lineage>
        <taxon>Bacteria</taxon>
        <taxon>Candidatus Curtissiibacteriota</taxon>
    </lineage>
</organism>
<feature type="domain" description="Glycosyltransferase RgtA/B/C/D-like" evidence="9">
    <location>
        <begin position="71"/>
        <end position="220"/>
    </location>
</feature>
<dbReference type="EMBL" id="MFBA01000041">
    <property type="protein sequence ID" value="OGD85016.1"/>
    <property type="molecule type" value="Genomic_DNA"/>
</dbReference>
<evidence type="ECO:0000256" key="4">
    <source>
        <dbReference type="ARBA" id="ARBA00022679"/>
    </source>
</evidence>
<feature type="transmembrane region" description="Helical" evidence="8">
    <location>
        <begin position="57"/>
        <end position="77"/>
    </location>
</feature>
<keyword evidence="7 8" id="KW-0472">Membrane</keyword>
<evidence type="ECO:0000259" key="9">
    <source>
        <dbReference type="Pfam" id="PF13231"/>
    </source>
</evidence>
<dbReference type="PANTHER" id="PTHR33908:SF11">
    <property type="entry name" value="MEMBRANE PROTEIN"/>
    <property type="match status" value="1"/>
</dbReference>
<keyword evidence="3" id="KW-0328">Glycosyltransferase</keyword>
<accession>A0A1F5FZI2</accession>
<dbReference type="GO" id="GO:0005886">
    <property type="term" value="C:plasma membrane"/>
    <property type="evidence" value="ECO:0007669"/>
    <property type="project" value="UniProtKB-SubCell"/>
</dbReference>
<evidence type="ECO:0000313" key="10">
    <source>
        <dbReference type="EMBL" id="OGD85016.1"/>
    </source>
</evidence>
<feature type="transmembrane region" description="Helical" evidence="8">
    <location>
        <begin position="142"/>
        <end position="160"/>
    </location>
</feature>
<evidence type="ECO:0000256" key="2">
    <source>
        <dbReference type="ARBA" id="ARBA00022475"/>
    </source>
</evidence>
<sequence length="483" mass="56350">MTKKFAKFISHNLILLTILLIGLFFRIYNFKNLYIFEHDQDLYSWIVKDILSGHLRLIGQLTSIDGVFIGPLYYYFLVPFYRIFNYNPLAAILPATIVSLAAIVSVYYVFWRLFEKRTGLIAAFIYSVSFPIAIIDRWIVPTQLVIIWSIWFFYLCFSLLKNNPQIFFISGILSGLIWHIHIGLIPIMLLVPICLVITKQKIPKNQIIYSIFLFFILSLPYFVFELKHDFLQTRSLISAMTVERGAIEVFERFKIAFSGASIALSRFLVIGGRVHVTVVYLLFFSLIYFFKKRQIITKKQIIAVISWIFLVVFTQFLSKRDISDYYFNSIIIIAILLTALLLSHFIKQRKLLLIVLSIYFLWNLSKLAGYKLNNTYEYKKGVVDYIKSDASRKSYPCIAVNYVADFGSGVGFRYLLWYENLATIIPNENVPVYKILIPQDRYKGESDFISGLFGLKLPEEKKFDFNVCSDSKYKQPPLFLYTD</sequence>
<keyword evidence="6 8" id="KW-1133">Transmembrane helix</keyword>
<dbReference type="InterPro" id="IPR050297">
    <property type="entry name" value="LipidA_mod_glycosyltrf_83"/>
</dbReference>
<comment type="caution">
    <text evidence="10">The sequence shown here is derived from an EMBL/GenBank/DDBJ whole genome shotgun (WGS) entry which is preliminary data.</text>
</comment>
<evidence type="ECO:0000256" key="5">
    <source>
        <dbReference type="ARBA" id="ARBA00022692"/>
    </source>
</evidence>
<name>A0A1F5FZI2_9BACT</name>
<comment type="subcellular location">
    <subcellularLocation>
        <location evidence="1">Cell membrane</location>
        <topology evidence="1">Multi-pass membrane protein</topology>
    </subcellularLocation>
</comment>
<feature type="transmembrane region" description="Helical" evidence="8">
    <location>
        <begin position="325"/>
        <end position="344"/>
    </location>
</feature>
<evidence type="ECO:0000256" key="8">
    <source>
        <dbReference type="SAM" id="Phobius"/>
    </source>
</evidence>
<feature type="transmembrane region" description="Helical" evidence="8">
    <location>
        <begin position="301"/>
        <end position="319"/>
    </location>
</feature>
<keyword evidence="2" id="KW-1003">Cell membrane</keyword>
<feature type="transmembrane region" description="Helical" evidence="8">
    <location>
        <begin position="267"/>
        <end position="289"/>
    </location>
</feature>
<evidence type="ECO:0000313" key="11">
    <source>
        <dbReference type="Proteomes" id="UP000177069"/>
    </source>
</evidence>
<dbReference type="Proteomes" id="UP000177069">
    <property type="component" value="Unassembled WGS sequence"/>
</dbReference>
<dbReference type="InterPro" id="IPR038731">
    <property type="entry name" value="RgtA/B/C-like"/>
</dbReference>
<feature type="transmembrane region" description="Helical" evidence="8">
    <location>
        <begin position="117"/>
        <end position="135"/>
    </location>
</feature>
<evidence type="ECO:0000256" key="7">
    <source>
        <dbReference type="ARBA" id="ARBA00023136"/>
    </source>
</evidence>
<feature type="transmembrane region" description="Helical" evidence="8">
    <location>
        <begin position="89"/>
        <end position="111"/>
    </location>
</feature>
<feature type="transmembrane region" description="Helical" evidence="8">
    <location>
        <begin position="12"/>
        <end position="28"/>
    </location>
</feature>
<feature type="transmembrane region" description="Helical" evidence="8">
    <location>
        <begin position="207"/>
        <end position="224"/>
    </location>
</feature>